<comment type="caution">
    <text evidence="2">The sequence shown here is derived from an EMBL/GenBank/DDBJ whole genome shotgun (WGS) entry which is preliminary data.</text>
</comment>
<dbReference type="Pfam" id="PF13524">
    <property type="entry name" value="Glyco_trans_1_2"/>
    <property type="match status" value="1"/>
</dbReference>
<proteinExistence type="predicted"/>
<name>A0ABX2JX44_9MYCO</name>
<dbReference type="InterPro" id="IPR055259">
    <property type="entry name" value="YkvP/CgeB_Glyco_trans-like"/>
</dbReference>
<evidence type="ECO:0000313" key="3">
    <source>
        <dbReference type="Proteomes" id="UP000708347"/>
    </source>
</evidence>
<dbReference type="RefSeq" id="WP_174399966.1">
    <property type="nucleotide sequence ID" value="NZ_VBSB01000015.1"/>
</dbReference>
<gene>
    <name evidence="2" type="ORF">FEG63_22065</name>
</gene>
<evidence type="ECO:0000313" key="2">
    <source>
        <dbReference type="EMBL" id="NTY62231.1"/>
    </source>
</evidence>
<dbReference type="Proteomes" id="UP000708347">
    <property type="component" value="Unassembled WGS sequence"/>
</dbReference>
<organism evidence="2 3">
    <name type="scientific">Mycolicibacterium sphagni</name>
    <dbReference type="NCBI Taxonomy" id="1786"/>
    <lineage>
        <taxon>Bacteria</taxon>
        <taxon>Bacillati</taxon>
        <taxon>Actinomycetota</taxon>
        <taxon>Actinomycetes</taxon>
        <taxon>Mycobacteriales</taxon>
        <taxon>Mycobacteriaceae</taxon>
        <taxon>Mycolicibacterium</taxon>
    </lineage>
</organism>
<protein>
    <submittedName>
        <fullName evidence="2">Glycosyltransferase family 1 protein</fullName>
    </submittedName>
</protein>
<dbReference type="EMBL" id="VBSB01000015">
    <property type="protein sequence ID" value="NTY62231.1"/>
    <property type="molecule type" value="Genomic_DNA"/>
</dbReference>
<accession>A0ABX2JX44</accession>
<sequence>MEPASRRHFKRALAALGPLDVLLVLKGENAPRWFIEELQARNPGLRTIFYTWDSLRNAGRAEELFDLFDRRISFDPGDVNIRADIDYVPLFHSPVFTVARTATEARDIDLSFVGTLHSDRHSFVRRATAGIPASRTSVRLYVQAQWYYWVGRALGRFRGVRRDEVTFDKLGLEDVASLFARSRAVLDMQRTHQTGLTMRTFEVLAAGAALVTCNSAISDEPFYDSQYILIVDADADMHKDINRFLAALPDPARISASVEGYALDRWLDQVLGDALHDAE</sequence>
<keyword evidence="3" id="KW-1185">Reference proteome</keyword>
<evidence type="ECO:0000259" key="1">
    <source>
        <dbReference type="Pfam" id="PF13524"/>
    </source>
</evidence>
<reference evidence="2 3" key="1">
    <citation type="submission" date="2019-05" db="EMBL/GenBank/DDBJ databases">
        <title>Mycolicibacterium sphagni ENV482 genome assembly.</title>
        <authorList>
            <person name="Chen W."/>
            <person name="Faulkner N.W."/>
            <person name="Hyman M.R."/>
        </authorList>
    </citation>
    <scope>NUCLEOTIDE SEQUENCE [LARGE SCALE GENOMIC DNA]</scope>
    <source>
        <strain evidence="2 3">ENV482</strain>
    </source>
</reference>
<feature type="domain" description="Spore protein YkvP/CgeB glycosyl transferase-like" evidence="1">
    <location>
        <begin position="170"/>
        <end position="247"/>
    </location>
</feature>